<protein>
    <recommendedName>
        <fullName evidence="4 7">Ornithine carbamoyltransferase</fullName>
        <shortName evidence="7">OTCase</shortName>
        <ecNumber evidence="4 7">2.1.3.3</ecNumber>
    </recommendedName>
</protein>
<feature type="binding site" evidence="7">
    <location>
        <position position="124"/>
    </location>
    <ligand>
        <name>carbamoyl phosphate</name>
        <dbReference type="ChEBI" id="CHEBI:58228"/>
    </ligand>
</feature>
<evidence type="ECO:0000313" key="11">
    <source>
        <dbReference type="Proteomes" id="UP000317496"/>
    </source>
</evidence>
<feature type="domain" description="Aspartate/ornithine carbamoyltransferase Asp/Orn-binding" evidence="8">
    <location>
        <begin position="170"/>
        <end position="320"/>
    </location>
</feature>
<comment type="pathway">
    <text evidence="2">Amino-acid biosynthesis; L-arginine biosynthesis; L-arginine from L-ornithine and carbamoyl phosphate: step 1/3.</text>
</comment>
<dbReference type="PANTHER" id="PTHR45753">
    <property type="entry name" value="ORNITHINE CARBAMOYLTRANSFERASE, MITOCHONDRIAL"/>
    <property type="match status" value="1"/>
</dbReference>
<dbReference type="Gene3D" id="3.40.50.1370">
    <property type="entry name" value="Aspartate/ornithine carbamoyltransferase"/>
    <property type="match status" value="2"/>
</dbReference>
<comment type="subcellular location">
    <subcellularLocation>
        <location evidence="7">Cytoplasm</location>
    </subcellularLocation>
</comment>
<dbReference type="AlphaFoldDB" id="A0A516H1N1"/>
<dbReference type="OrthoDB" id="9802587at2"/>
<comment type="catalytic activity">
    <reaction evidence="6 7">
        <text>carbamoyl phosphate + L-ornithine = L-citrulline + phosphate + H(+)</text>
        <dbReference type="Rhea" id="RHEA:19513"/>
        <dbReference type="ChEBI" id="CHEBI:15378"/>
        <dbReference type="ChEBI" id="CHEBI:43474"/>
        <dbReference type="ChEBI" id="CHEBI:46911"/>
        <dbReference type="ChEBI" id="CHEBI:57743"/>
        <dbReference type="ChEBI" id="CHEBI:58228"/>
        <dbReference type="EC" id="2.1.3.3"/>
    </reaction>
</comment>
<feature type="binding site" evidence="7">
    <location>
        <begin position="281"/>
        <end position="282"/>
    </location>
    <ligand>
        <name>carbamoyl phosphate</name>
        <dbReference type="ChEBI" id="CHEBI:58228"/>
    </ligand>
</feature>
<feature type="binding site" evidence="7">
    <location>
        <position position="242"/>
    </location>
    <ligand>
        <name>L-ornithine</name>
        <dbReference type="ChEBI" id="CHEBI:46911"/>
    </ligand>
</feature>
<evidence type="ECO:0000313" key="10">
    <source>
        <dbReference type="EMBL" id="QDO97689.1"/>
    </source>
</evidence>
<dbReference type="InterPro" id="IPR024904">
    <property type="entry name" value="OTCase_ArgI"/>
</dbReference>
<organism evidence="10 11">
    <name type="scientific">Ferrovibrio terrae</name>
    <dbReference type="NCBI Taxonomy" id="2594003"/>
    <lineage>
        <taxon>Bacteria</taxon>
        <taxon>Pseudomonadati</taxon>
        <taxon>Pseudomonadota</taxon>
        <taxon>Alphaproteobacteria</taxon>
        <taxon>Rhodospirillales</taxon>
        <taxon>Rhodospirillaceae</taxon>
        <taxon>Ferrovibrio</taxon>
    </lineage>
</organism>
<feature type="domain" description="Aspartate/ornithine carbamoyltransferase carbamoyl-P binding" evidence="9">
    <location>
        <begin position="19"/>
        <end position="164"/>
    </location>
</feature>
<dbReference type="GO" id="GO:0042450">
    <property type="term" value="P:L-arginine biosynthetic process via ornithine"/>
    <property type="evidence" value="ECO:0007669"/>
    <property type="project" value="UniProtKB-UniRule"/>
</dbReference>
<keyword evidence="5 7" id="KW-0808">Transferase</keyword>
<dbReference type="HAMAP" id="MF_01109">
    <property type="entry name" value="OTCase"/>
    <property type="match status" value="1"/>
</dbReference>
<sequence>MTILGQSKTGGPASKAGIRHFIDLDQFAPDTLRGILSHAVRMKAGRKGLPKGTVEKDHPGRDRILAMIFEKPSTRTRLSFDSAMRQIGGETIVVRGDELQIGRGESIADTAKILSANVDAIMMRTNKAENLRDLAANASVPVINGLTDESHPCQVMADVMTFEEKLGPIKGQKLAWVGDGNNMATSLIHAAVQFGFRLDLACPPELQPDPKVLKWAAERQGQIRVVSDPAEAVKDASCVITDTWVSMGQKDADKRHKILAPFQVNAALMRKAAPNAIFMHCLPAHRGEEVTAEVIDGPQSVVFDEAENRLHAQKAILAWCFGA</sequence>
<reference evidence="10 11" key="1">
    <citation type="submission" date="2019-07" db="EMBL/GenBank/DDBJ databases">
        <title>Genome sequencing for Ferrovibrio sp. K5.</title>
        <authorList>
            <person name="Park S.-J."/>
        </authorList>
    </citation>
    <scope>NUCLEOTIDE SEQUENCE [LARGE SCALE GENOMIC DNA]</scope>
    <source>
        <strain evidence="10 11">K5</strain>
    </source>
</reference>
<feature type="binding site" evidence="7">
    <location>
        <position position="309"/>
    </location>
    <ligand>
        <name>carbamoyl phosphate</name>
        <dbReference type="ChEBI" id="CHEBI:58228"/>
    </ligand>
</feature>
<dbReference type="GO" id="GO:0019240">
    <property type="term" value="P:citrulline biosynthetic process"/>
    <property type="evidence" value="ECO:0007669"/>
    <property type="project" value="TreeGrafter"/>
</dbReference>
<dbReference type="GO" id="GO:0004585">
    <property type="term" value="F:ornithine carbamoyltransferase activity"/>
    <property type="evidence" value="ECO:0007669"/>
    <property type="project" value="UniProtKB-UniRule"/>
</dbReference>
<evidence type="ECO:0000256" key="5">
    <source>
        <dbReference type="ARBA" id="ARBA00022679"/>
    </source>
</evidence>
<feature type="binding site" evidence="7">
    <location>
        <position position="182"/>
    </location>
    <ligand>
        <name>L-ornithine</name>
        <dbReference type="ChEBI" id="CHEBI:46911"/>
    </ligand>
</feature>
<dbReference type="InterPro" id="IPR006132">
    <property type="entry name" value="Asp/Orn_carbamoyltranf_P-bd"/>
</dbReference>
<feature type="binding site" evidence="7">
    <location>
        <begin position="151"/>
        <end position="154"/>
    </location>
    <ligand>
        <name>carbamoyl phosphate</name>
        <dbReference type="ChEBI" id="CHEBI:58228"/>
    </ligand>
</feature>
<dbReference type="InterPro" id="IPR036901">
    <property type="entry name" value="Asp/Orn_carbamoylTrfase_sf"/>
</dbReference>
<evidence type="ECO:0000256" key="6">
    <source>
        <dbReference type="ARBA" id="ARBA00048772"/>
    </source>
</evidence>
<evidence type="ECO:0000256" key="1">
    <source>
        <dbReference type="ARBA" id="ARBA00003822"/>
    </source>
</evidence>
<evidence type="ECO:0000259" key="9">
    <source>
        <dbReference type="Pfam" id="PF02729"/>
    </source>
</evidence>
<evidence type="ECO:0000256" key="7">
    <source>
        <dbReference type="HAMAP-Rule" id="MF_01109"/>
    </source>
</evidence>
<dbReference type="FunFam" id="3.40.50.1370:FF:000008">
    <property type="entry name" value="Ornithine carbamoyltransferase"/>
    <property type="match status" value="1"/>
</dbReference>
<dbReference type="PRINTS" id="PR00100">
    <property type="entry name" value="AOTCASE"/>
</dbReference>
<gene>
    <name evidence="10" type="primary">argF</name>
    <name evidence="10" type="ORF">FNB15_10580</name>
</gene>
<dbReference type="GO" id="GO:0016597">
    <property type="term" value="F:amino acid binding"/>
    <property type="evidence" value="ECO:0007669"/>
    <property type="project" value="InterPro"/>
</dbReference>
<dbReference type="PRINTS" id="PR00102">
    <property type="entry name" value="OTCASE"/>
</dbReference>
<name>A0A516H1N1_9PROT</name>
<evidence type="ECO:0000256" key="4">
    <source>
        <dbReference type="ARBA" id="ARBA00013007"/>
    </source>
</evidence>
<dbReference type="KEGG" id="fer:FNB15_10580"/>
<dbReference type="GO" id="GO:0005737">
    <property type="term" value="C:cytoplasm"/>
    <property type="evidence" value="ECO:0007669"/>
    <property type="project" value="UniProtKB-SubCell"/>
</dbReference>
<dbReference type="PROSITE" id="PS00097">
    <property type="entry name" value="CARBAMOYLTRANSFERASE"/>
    <property type="match status" value="1"/>
</dbReference>
<dbReference type="InterPro" id="IPR006130">
    <property type="entry name" value="Asp/Orn_carbamoylTrfase"/>
</dbReference>
<evidence type="ECO:0000256" key="2">
    <source>
        <dbReference type="ARBA" id="ARBA00004975"/>
    </source>
</evidence>
<dbReference type="EMBL" id="CP041636">
    <property type="protein sequence ID" value="QDO97689.1"/>
    <property type="molecule type" value="Genomic_DNA"/>
</dbReference>
<dbReference type="Proteomes" id="UP000317496">
    <property type="component" value="Chromosome"/>
</dbReference>
<evidence type="ECO:0000259" key="8">
    <source>
        <dbReference type="Pfam" id="PF00185"/>
    </source>
</evidence>
<proteinExistence type="inferred from homology"/>
<comment type="function">
    <text evidence="1">Reversibly catalyzes the transfer of the carbamoyl group from carbamoyl phosphate (CP) to the N(epsilon) atom of ornithine (ORN) to produce L-citrulline.</text>
</comment>
<feature type="binding site" evidence="7">
    <location>
        <begin position="73"/>
        <end position="76"/>
    </location>
    <ligand>
        <name>carbamoyl phosphate</name>
        <dbReference type="ChEBI" id="CHEBI:58228"/>
    </ligand>
</feature>
<dbReference type="PANTHER" id="PTHR45753:SF3">
    <property type="entry name" value="ORNITHINE TRANSCARBAMYLASE, MITOCHONDRIAL"/>
    <property type="match status" value="1"/>
</dbReference>
<dbReference type="Pfam" id="PF02729">
    <property type="entry name" value="OTCace_N"/>
    <property type="match status" value="1"/>
</dbReference>
<dbReference type="InterPro" id="IPR006131">
    <property type="entry name" value="Asp_carbamoyltransf_Asp/Orn-bd"/>
</dbReference>
<keyword evidence="11" id="KW-1185">Reference proteome</keyword>
<accession>A0A516H1N1</accession>
<dbReference type="EC" id="2.1.3.3" evidence="4 7"/>
<dbReference type="InterPro" id="IPR002292">
    <property type="entry name" value="Orn/put_carbamltrans"/>
</dbReference>
<feature type="binding site" evidence="7">
    <location>
        <position position="100"/>
    </location>
    <ligand>
        <name>carbamoyl phosphate</name>
        <dbReference type="ChEBI" id="CHEBI:58228"/>
    </ligand>
</feature>
<evidence type="ECO:0000256" key="3">
    <source>
        <dbReference type="ARBA" id="ARBA00007805"/>
    </source>
</evidence>
<dbReference type="NCBIfam" id="TIGR00658">
    <property type="entry name" value="orni_carb_tr"/>
    <property type="match status" value="1"/>
</dbReference>
<keyword evidence="7" id="KW-0963">Cytoplasm</keyword>
<comment type="similarity">
    <text evidence="3 7">Belongs to the aspartate/ornithine carbamoyltransferase superfamily. OTCase family.</text>
</comment>
<dbReference type="Pfam" id="PF00185">
    <property type="entry name" value="OTCace"/>
    <property type="match status" value="1"/>
</dbReference>
<dbReference type="NCBIfam" id="NF001986">
    <property type="entry name" value="PRK00779.1"/>
    <property type="match status" value="1"/>
</dbReference>
<feature type="binding site" evidence="7">
    <location>
        <begin position="246"/>
        <end position="247"/>
    </location>
    <ligand>
        <name>L-ornithine</name>
        <dbReference type="ChEBI" id="CHEBI:46911"/>
    </ligand>
</feature>
<dbReference type="SUPFAM" id="SSF53671">
    <property type="entry name" value="Aspartate/ornithine carbamoyltransferase"/>
    <property type="match status" value="1"/>
</dbReference>
<dbReference type="RefSeq" id="WP_144068670.1">
    <property type="nucleotide sequence ID" value="NZ_CP041636.1"/>
</dbReference>